<dbReference type="PANTHER" id="PTHR33375">
    <property type="entry name" value="CHROMOSOME-PARTITIONING PROTEIN PARB-RELATED"/>
    <property type="match status" value="1"/>
</dbReference>
<feature type="domain" description="ParB-like N-terminal" evidence="4">
    <location>
        <begin position="63"/>
        <end position="164"/>
    </location>
</feature>
<dbReference type="EMBL" id="FVZE01000011">
    <property type="protein sequence ID" value="SLK10202.1"/>
    <property type="molecule type" value="Genomic_DNA"/>
</dbReference>
<dbReference type="AlphaFoldDB" id="A0A1U6IQI7"/>
<dbReference type="InterPro" id="IPR036086">
    <property type="entry name" value="ParB/Sulfiredoxin_sf"/>
</dbReference>
<dbReference type="GO" id="GO:0005694">
    <property type="term" value="C:chromosome"/>
    <property type="evidence" value="ECO:0007669"/>
    <property type="project" value="TreeGrafter"/>
</dbReference>
<feature type="region of interest" description="Disordered" evidence="3">
    <location>
        <begin position="710"/>
        <end position="748"/>
    </location>
</feature>
<comment type="similarity">
    <text evidence="1">Belongs to the ParB family.</text>
</comment>
<evidence type="ECO:0000256" key="1">
    <source>
        <dbReference type="ARBA" id="ARBA00006295"/>
    </source>
</evidence>
<feature type="coiled-coil region" evidence="2">
    <location>
        <begin position="357"/>
        <end position="384"/>
    </location>
</feature>
<dbReference type="Pfam" id="PF02195">
    <property type="entry name" value="ParB_N"/>
    <property type="match status" value="1"/>
</dbReference>
<evidence type="ECO:0000259" key="4">
    <source>
        <dbReference type="SMART" id="SM00470"/>
    </source>
</evidence>
<dbReference type="PANTHER" id="PTHR33375:SF7">
    <property type="entry name" value="CHROMOSOME 2-PARTITIONING PROTEIN PARB-RELATED"/>
    <property type="match status" value="1"/>
</dbReference>
<organism evidence="5 6">
    <name type="scientific">Novosphingobium mathurense</name>
    <dbReference type="NCBI Taxonomy" id="428990"/>
    <lineage>
        <taxon>Bacteria</taxon>
        <taxon>Pseudomonadati</taxon>
        <taxon>Pseudomonadota</taxon>
        <taxon>Alphaproteobacteria</taxon>
        <taxon>Sphingomonadales</taxon>
        <taxon>Sphingomonadaceae</taxon>
        <taxon>Novosphingobium</taxon>
    </lineage>
</organism>
<evidence type="ECO:0000256" key="3">
    <source>
        <dbReference type="SAM" id="MobiDB-lite"/>
    </source>
</evidence>
<name>A0A1U6IQI7_9SPHN</name>
<dbReference type="SUPFAM" id="SSF109709">
    <property type="entry name" value="KorB DNA-binding domain-like"/>
    <property type="match status" value="1"/>
</dbReference>
<reference evidence="6" key="1">
    <citation type="submission" date="2017-02" db="EMBL/GenBank/DDBJ databases">
        <authorList>
            <person name="Varghese N."/>
            <person name="Submissions S."/>
        </authorList>
    </citation>
    <scope>NUCLEOTIDE SEQUENCE [LARGE SCALE GENOMIC DNA]</scope>
    <source>
        <strain evidence="6">SM117</strain>
    </source>
</reference>
<evidence type="ECO:0000256" key="2">
    <source>
        <dbReference type="SAM" id="Coils"/>
    </source>
</evidence>
<dbReference type="InterPro" id="IPR050336">
    <property type="entry name" value="Chromosome_partition/occlusion"/>
</dbReference>
<evidence type="ECO:0000313" key="5">
    <source>
        <dbReference type="EMBL" id="SLK10202.1"/>
    </source>
</evidence>
<dbReference type="Gene3D" id="1.10.10.2830">
    <property type="match status" value="1"/>
</dbReference>
<dbReference type="SMART" id="SM00470">
    <property type="entry name" value="ParB"/>
    <property type="match status" value="1"/>
</dbReference>
<dbReference type="FunFam" id="3.90.1530.30:FF:000002">
    <property type="entry name" value="Chromosome partitioning protein ParB"/>
    <property type="match status" value="1"/>
</dbReference>
<keyword evidence="6" id="KW-1185">Reference proteome</keyword>
<accession>A0A1U6IQI7</accession>
<dbReference type="Gene3D" id="3.90.1530.30">
    <property type="match status" value="1"/>
</dbReference>
<evidence type="ECO:0000313" key="6">
    <source>
        <dbReference type="Proteomes" id="UP000190989"/>
    </source>
</evidence>
<dbReference type="FunFam" id="1.10.10.2830:FF:000001">
    <property type="entry name" value="Chromosome partitioning protein ParB"/>
    <property type="match status" value="1"/>
</dbReference>
<gene>
    <name evidence="5" type="ORF">SAMN06295987_11116</name>
</gene>
<dbReference type="STRING" id="428990.SAMN06295987_11116"/>
<proteinExistence type="inferred from homology"/>
<protein>
    <submittedName>
        <fullName evidence="5">Chromosome partitioning protein, ParB family</fullName>
    </submittedName>
</protein>
<dbReference type="CDD" id="cd16406">
    <property type="entry name" value="ParB_N_like"/>
    <property type="match status" value="1"/>
</dbReference>
<dbReference type="InterPro" id="IPR003115">
    <property type="entry name" value="ParB_N"/>
</dbReference>
<dbReference type="SUPFAM" id="SSF110849">
    <property type="entry name" value="ParB/Sulfiredoxin"/>
    <property type="match status" value="1"/>
</dbReference>
<sequence length="748" mass="81545">MMPPAGSVPRPQLSLPGAVLSESEGGALVRDGLESWERGSRLPVAEYISMATAAKKITLSTSSDIPFNKLMLSQSNVRRIKAGVSIEELAEDIVRRGLLQGLSVRPVTDEAGAETGMFEIPAGGRRYRALELLVKQKRLTRTAPVPCIVRAEGLAEEDSLAENVQRAPLHPLDQFRAFLALREKGQSEEEIAAAFFVSVNVVRQRLKLASVSPRLLEVYAEDGLNLDQLMAFTVSSDHERQEQAYERLNRAYDKHPHTIRRLLTEESVCASDKRVQFIGLDPYLEAGGTIMRDLFQGDDGGWLQDVALVDMLVTERLNEEAAAVAAEGWKWVETAPDFPYGHTFGLRQLFGEPSPLTAEEETSREALQAEYDRLSEEYASADELSDDIDARFADLETALEAFEARPLRFEPDDMARAGAFVSIAPGGVLRIERGYVRPEDEQPLECLGEPERSDAIAAAMGDAGEPCLTGEAGSPQSEAVEDEVLSPISDRLMTELSAHRTLALRQALGDEPDIAFLAALHALTLQVFYHYRTDSCLDLDLKSVSFGAQAAGLNDSACAQAIRTRHDDWAALLPKESAELWEALGDWDEARRRALFAHVVSMSVNAVHEAWNRRPRALAHADQLAATVALDMVRAGWRPTVNQFLGRVTKARILQAVAEGRGHDAADRIAHLKKGDMASQAEELLADTGWLPEPLRTPGGASIAFSLADSTDGEAAGEETQASGGEKDIGESALVPDNDADAQVIAVE</sequence>
<dbReference type="Proteomes" id="UP000190989">
    <property type="component" value="Unassembled WGS sequence"/>
</dbReference>
<keyword evidence="2" id="KW-0175">Coiled coil</keyword>
<dbReference type="GO" id="GO:0007059">
    <property type="term" value="P:chromosome segregation"/>
    <property type="evidence" value="ECO:0007669"/>
    <property type="project" value="TreeGrafter"/>
</dbReference>